<keyword evidence="12" id="KW-0732">Signal</keyword>
<dbReference type="GO" id="GO:0004674">
    <property type="term" value="F:protein serine/threonine kinase activity"/>
    <property type="evidence" value="ECO:0007669"/>
    <property type="project" value="UniProtKB-KW"/>
</dbReference>
<evidence type="ECO:0000256" key="15">
    <source>
        <dbReference type="ARBA" id="ARBA00022777"/>
    </source>
</evidence>
<dbReference type="InterPro" id="IPR011009">
    <property type="entry name" value="Kinase-like_dom_sf"/>
</dbReference>
<dbReference type="PANTHER" id="PTHR48056">
    <property type="entry name" value="LRR RECEPTOR-LIKE SERINE/THREONINE-PROTEIN KINASE-RELATED"/>
    <property type="match status" value="1"/>
</dbReference>
<dbReference type="InterPro" id="IPR013210">
    <property type="entry name" value="LRR_N_plant-typ"/>
</dbReference>
<keyword evidence="8" id="KW-0597">Phosphoprotein</keyword>
<keyword evidence="19" id="KW-0675">Receptor</keyword>
<dbReference type="Gene3D" id="3.30.200.20">
    <property type="entry name" value="Phosphorylase Kinase, domain 1"/>
    <property type="match status" value="1"/>
</dbReference>
<feature type="region of interest" description="Disordered" evidence="24">
    <location>
        <begin position="1279"/>
        <end position="1309"/>
    </location>
</feature>
<dbReference type="FunFam" id="3.80.10.10:FF:000041">
    <property type="entry name" value="LRR receptor-like serine/threonine-protein kinase ERECTA"/>
    <property type="match status" value="1"/>
</dbReference>
<evidence type="ECO:0000256" key="6">
    <source>
        <dbReference type="ARBA" id="ARBA00022475"/>
    </source>
</evidence>
<keyword evidence="17 25" id="KW-1133">Transmembrane helix</keyword>
<evidence type="ECO:0000256" key="14">
    <source>
        <dbReference type="ARBA" id="ARBA00022741"/>
    </source>
</evidence>
<keyword evidence="16 23" id="KW-0067">ATP-binding</keyword>
<dbReference type="PROSITE" id="PS50011">
    <property type="entry name" value="PROTEIN_KINASE_DOM"/>
    <property type="match status" value="1"/>
</dbReference>
<comment type="catalytic activity">
    <reaction evidence="22">
        <text>L-seryl-[protein] + ATP = O-phospho-L-seryl-[protein] + ADP + H(+)</text>
        <dbReference type="Rhea" id="RHEA:17989"/>
        <dbReference type="Rhea" id="RHEA-COMP:9863"/>
        <dbReference type="Rhea" id="RHEA-COMP:11604"/>
        <dbReference type="ChEBI" id="CHEBI:15378"/>
        <dbReference type="ChEBI" id="CHEBI:29999"/>
        <dbReference type="ChEBI" id="CHEBI:30616"/>
        <dbReference type="ChEBI" id="CHEBI:83421"/>
        <dbReference type="ChEBI" id="CHEBI:456216"/>
        <dbReference type="EC" id="2.7.11.1"/>
    </reaction>
</comment>
<dbReference type="InterPro" id="IPR003591">
    <property type="entry name" value="Leu-rich_rpt_typical-subtyp"/>
</dbReference>
<dbReference type="FunFam" id="3.80.10.10:FF:000369">
    <property type="entry name" value="LRR receptor-like serine/threonine-protein kinase RPK2"/>
    <property type="match status" value="1"/>
</dbReference>
<evidence type="ECO:0000256" key="12">
    <source>
        <dbReference type="ARBA" id="ARBA00022729"/>
    </source>
</evidence>
<dbReference type="GO" id="GO:0005886">
    <property type="term" value="C:plasma membrane"/>
    <property type="evidence" value="ECO:0007669"/>
    <property type="project" value="UniProtKB-SubCell"/>
</dbReference>
<comment type="similarity">
    <text evidence="3">Belongs to the RLP family.</text>
</comment>
<dbReference type="Pfam" id="PF08263">
    <property type="entry name" value="LRRNT_2"/>
    <property type="match status" value="1"/>
</dbReference>
<dbReference type="Gene3D" id="1.10.510.10">
    <property type="entry name" value="Transferase(Phosphotransferase) domain 1"/>
    <property type="match status" value="1"/>
</dbReference>
<evidence type="ECO:0000256" key="17">
    <source>
        <dbReference type="ARBA" id="ARBA00022989"/>
    </source>
</evidence>
<dbReference type="Pfam" id="PF13855">
    <property type="entry name" value="LRR_8"/>
    <property type="match status" value="1"/>
</dbReference>
<dbReference type="InterPro" id="IPR050647">
    <property type="entry name" value="Plant_LRR-RLKs"/>
</dbReference>
<dbReference type="GO" id="GO:0009945">
    <property type="term" value="P:radial axis specification"/>
    <property type="evidence" value="ECO:0007669"/>
    <property type="project" value="UniProtKB-ARBA"/>
</dbReference>
<evidence type="ECO:0000259" key="26">
    <source>
        <dbReference type="PROSITE" id="PS50011"/>
    </source>
</evidence>
<evidence type="ECO:0000256" key="3">
    <source>
        <dbReference type="ARBA" id="ARBA00009592"/>
    </source>
</evidence>
<dbReference type="FunFam" id="1.10.510.10:FF:000192">
    <property type="entry name" value="LRR receptor-like serine/threonine-protein kinase RPK2"/>
    <property type="match status" value="1"/>
</dbReference>
<keyword evidence="15" id="KW-0418">Kinase</keyword>
<evidence type="ECO:0000256" key="25">
    <source>
        <dbReference type="SAM" id="Phobius"/>
    </source>
</evidence>
<comment type="similarity">
    <text evidence="2">Belongs to the protein kinase superfamily. Ser/Thr protein kinase family.</text>
</comment>
<comment type="catalytic activity">
    <reaction evidence="21">
        <text>L-threonyl-[protein] + ATP = O-phospho-L-threonyl-[protein] + ADP + H(+)</text>
        <dbReference type="Rhea" id="RHEA:46608"/>
        <dbReference type="Rhea" id="RHEA-COMP:11060"/>
        <dbReference type="Rhea" id="RHEA-COMP:11605"/>
        <dbReference type="ChEBI" id="CHEBI:15378"/>
        <dbReference type="ChEBI" id="CHEBI:30013"/>
        <dbReference type="ChEBI" id="CHEBI:30616"/>
        <dbReference type="ChEBI" id="CHEBI:61977"/>
        <dbReference type="ChEBI" id="CHEBI:456216"/>
        <dbReference type="EC" id="2.7.11.1"/>
    </reaction>
</comment>
<gene>
    <name evidence="28" type="ORF">BRAPAZ1V2_A01P50660.2</name>
</gene>
<evidence type="ECO:0000256" key="22">
    <source>
        <dbReference type="ARBA" id="ARBA00048679"/>
    </source>
</evidence>
<dbReference type="GO" id="GO:0005524">
    <property type="term" value="F:ATP binding"/>
    <property type="evidence" value="ECO:0007669"/>
    <property type="project" value="UniProtKB-UniRule"/>
</dbReference>
<protein>
    <recommendedName>
        <fullName evidence="4">non-specific serine/threonine protein kinase</fullName>
        <ecNumber evidence="4">2.7.11.1</ecNumber>
    </recommendedName>
</protein>
<dbReference type="InterPro" id="IPR017441">
    <property type="entry name" value="Protein_kinase_ATP_BS"/>
</dbReference>
<keyword evidence="7" id="KW-0723">Serine/threonine-protein kinase</keyword>
<evidence type="ECO:0000256" key="20">
    <source>
        <dbReference type="ARBA" id="ARBA00023180"/>
    </source>
</evidence>
<dbReference type="GO" id="GO:0009942">
    <property type="term" value="P:longitudinal axis specification"/>
    <property type="evidence" value="ECO:0007669"/>
    <property type="project" value="UniProtKB-ARBA"/>
</dbReference>
<evidence type="ECO:0000256" key="8">
    <source>
        <dbReference type="ARBA" id="ARBA00022553"/>
    </source>
</evidence>
<name>A0A8D9H1Q3_BRACM</name>
<evidence type="ECO:0000256" key="21">
    <source>
        <dbReference type="ARBA" id="ARBA00047899"/>
    </source>
</evidence>
<feature type="binding site" evidence="23">
    <location>
        <position position="1409"/>
    </location>
    <ligand>
        <name>ATP</name>
        <dbReference type="ChEBI" id="CHEBI:30616"/>
    </ligand>
</feature>
<dbReference type="Proteomes" id="UP000694005">
    <property type="component" value="Chromosome A01"/>
</dbReference>
<dbReference type="PROSITE" id="PS00107">
    <property type="entry name" value="PROTEIN_KINASE_ATP"/>
    <property type="match status" value="1"/>
</dbReference>
<evidence type="ECO:0000313" key="29">
    <source>
        <dbReference type="Proteomes" id="UP000694005"/>
    </source>
</evidence>
<keyword evidence="9" id="KW-0433">Leucine-rich repeat</keyword>
<evidence type="ECO:0000256" key="18">
    <source>
        <dbReference type="ARBA" id="ARBA00023136"/>
    </source>
</evidence>
<dbReference type="EC" id="2.7.11.1" evidence="4"/>
<dbReference type="Gramene" id="A01p50660.2_BraZ1">
    <property type="protein sequence ID" value="A01p50660.2_BraZ1.CDS"/>
    <property type="gene ID" value="A01g50660.2_BraZ1"/>
</dbReference>
<dbReference type="Pfam" id="PF01399">
    <property type="entry name" value="PCI"/>
    <property type="match status" value="1"/>
</dbReference>
<dbReference type="SUPFAM" id="SSF52058">
    <property type="entry name" value="L domain-like"/>
    <property type="match status" value="1"/>
</dbReference>
<dbReference type="CDD" id="cd14066">
    <property type="entry name" value="STKc_IRAK"/>
    <property type="match status" value="1"/>
</dbReference>
<dbReference type="Gene3D" id="3.80.10.10">
    <property type="entry name" value="Ribonuclease Inhibitor"/>
    <property type="match status" value="4"/>
</dbReference>
<proteinExistence type="inferred from homology"/>
<accession>A0A8D9H1Q3</accession>
<evidence type="ECO:0000256" key="2">
    <source>
        <dbReference type="ARBA" id="ARBA00008684"/>
    </source>
</evidence>
<evidence type="ECO:0000256" key="1">
    <source>
        <dbReference type="ARBA" id="ARBA00004251"/>
    </source>
</evidence>
<feature type="transmembrane region" description="Helical" evidence="25">
    <location>
        <begin position="1319"/>
        <end position="1342"/>
    </location>
</feature>
<evidence type="ECO:0000256" key="24">
    <source>
        <dbReference type="SAM" id="MobiDB-lite"/>
    </source>
</evidence>
<organism evidence="28 29">
    <name type="scientific">Brassica campestris</name>
    <name type="common">Field mustard</name>
    <dbReference type="NCBI Taxonomy" id="3711"/>
    <lineage>
        <taxon>Eukaryota</taxon>
        <taxon>Viridiplantae</taxon>
        <taxon>Streptophyta</taxon>
        <taxon>Embryophyta</taxon>
        <taxon>Tracheophyta</taxon>
        <taxon>Spermatophyta</taxon>
        <taxon>Magnoliopsida</taxon>
        <taxon>eudicotyledons</taxon>
        <taxon>Gunneridae</taxon>
        <taxon>Pentapetalae</taxon>
        <taxon>rosids</taxon>
        <taxon>malvids</taxon>
        <taxon>Brassicales</taxon>
        <taxon>Brassicaceae</taxon>
        <taxon>Brassiceae</taxon>
        <taxon>Brassica</taxon>
    </lineage>
</organism>
<evidence type="ECO:0000256" key="10">
    <source>
        <dbReference type="ARBA" id="ARBA00022679"/>
    </source>
</evidence>
<evidence type="ECO:0000256" key="7">
    <source>
        <dbReference type="ARBA" id="ARBA00022527"/>
    </source>
</evidence>
<dbReference type="EMBL" id="LS974617">
    <property type="protein sequence ID" value="CAG7890990.1"/>
    <property type="molecule type" value="Genomic_DNA"/>
</dbReference>
<dbReference type="Pfam" id="PF00560">
    <property type="entry name" value="LRR_1"/>
    <property type="match status" value="3"/>
</dbReference>
<dbReference type="Pfam" id="PF00069">
    <property type="entry name" value="Pkinase"/>
    <property type="match status" value="1"/>
</dbReference>
<dbReference type="FunFam" id="3.80.10.10:FF:000594">
    <property type="entry name" value="LRR receptor-like serine/threonine-protein kinase RPK2"/>
    <property type="match status" value="1"/>
</dbReference>
<dbReference type="InterPro" id="IPR000719">
    <property type="entry name" value="Prot_kinase_dom"/>
</dbReference>
<evidence type="ECO:0000256" key="23">
    <source>
        <dbReference type="PROSITE-ProRule" id="PRU10141"/>
    </source>
</evidence>
<keyword evidence="20" id="KW-0325">Glycoprotein</keyword>
<keyword evidence="13" id="KW-0677">Repeat</keyword>
<dbReference type="GO" id="GO:0048508">
    <property type="term" value="P:embryonic meristem development"/>
    <property type="evidence" value="ECO:0007669"/>
    <property type="project" value="UniProtKB-ARBA"/>
</dbReference>
<feature type="compositionally biased region" description="Polar residues" evidence="24">
    <location>
        <begin position="1290"/>
        <end position="1309"/>
    </location>
</feature>
<dbReference type="PANTHER" id="PTHR48056:SF63">
    <property type="entry name" value="PROTEIN KINASE DOMAIN-CONTAINING PROTEIN"/>
    <property type="match status" value="1"/>
</dbReference>
<evidence type="ECO:0000256" key="5">
    <source>
        <dbReference type="ARBA" id="ARBA00022473"/>
    </source>
</evidence>
<dbReference type="InterPro" id="IPR000717">
    <property type="entry name" value="PCI_dom"/>
</dbReference>
<evidence type="ECO:0000256" key="13">
    <source>
        <dbReference type="ARBA" id="ARBA00022737"/>
    </source>
</evidence>
<reference evidence="28 29" key="1">
    <citation type="submission" date="2021-07" db="EMBL/GenBank/DDBJ databases">
        <authorList>
            <consortium name="Genoscope - CEA"/>
            <person name="William W."/>
        </authorList>
    </citation>
    <scope>NUCLEOTIDE SEQUENCE [LARGE SCALE GENOMIC DNA]</scope>
</reference>
<feature type="domain" description="Protein kinase" evidence="26">
    <location>
        <begin position="1381"/>
        <end position="1655"/>
    </location>
</feature>
<feature type="domain" description="PCI" evidence="27">
    <location>
        <begin position="340"/>
        <end position="506"/>
    </location>
</feature>
<evidence type="ECO:0000256" key="16">
    <source>
        <dbReference type="ARBA" id="ARBA00022840"/>
    </source>
</evidence>
<comment type="subcellular location">
    <subcellularLocation>
        <location evidence="1">Cell membrane</location>
        <topology evidence="1">Single-pass type I membrane protein</topology>
    </subcellularLocation>
</comment>
<dbReference type="SUPFAM" id="SSF56112">
    <property type="entry name" value="Protein kinase-like (PK-like)"/>
    <property type="match status" value="1"/>
</dbReference>
<dbReference type="InterPro" id="IPR001611">
    <property type="entry name" value="Leu-rich_rpt"/>
</dbReference>
<keyword evidence="5" id="KW-0217">Developmental protein</keyword>
<feature type="region of interest" description="Disordered" evidence="24">
    <location>
        <begin position="91"/>
        <end position="114"/>
    </location>
</feature>
<dbReference type="SUPFAM" id="SSF52047">
    <property type="entry name" value="RNI-like"/>
    <property type="match status" value="1"/>
</dbReference>
<keyword evidence="6" id="KW-1003">Cell membrane</keyword>
<dbReference type="GO" id="GO:0009409">
    <property type="term" value="P:response to cold"/>
    <property type="evidence" value="ECO:0007669"/>
    <property type="project" value="UniProtKB-ARBA"/>
</dbReference>
<dbReference type="SMART" id="SM00220">
    <property type="entry name" value="S_TKc"/>
    <property type="match status" value="1"/>
</dbReference>
<keyword evidence="14 23" id="KW-0547">Nucleotide-binding</keyword>
<evidence type="ECO:0000256" key="19">
    <source>
        <dbReference type="ARBA" id="ARBA00023170"/>
    </source>
</evidence>
<evidence type="ECO:0000313" key="28">
    <source>
        <dbReference type="EMBL" id="CAG7890990.1"/>
    </source>
</evidence>
<dbReference type="InterPro" id="IPR032675">
    <property type="entry name" value="LRR_dom_sf"/>
</dbReference>
<keyword evidence="18 25" id="KW-0472">Membrane</keyword>
<dbReference type="FunFam" id="3.30.200.20:FF:000260">
    <property type="entry name" value="LRR receptor-like serine/threonine-protein kinase RPK2"/>
    <property type="match status" value="1"/>
</dbReference>
<evidence type="ECO:0000256" key="9">
    <source>
        <dbReference type="ARBA" id="ARBA00022614"/>
    </source>
</evidence>
<sequence length="1659" mass="182785">MSPKLRSIFAQVHLKSLSMGSRRDFSSSSAASKRAEWDNLFSPGISVKLGFAASACFAVYKVYKNYYPKFLICREEHERMLQRHNELVHQTSKSVGYRRNFSSPAGDGKEPKKRSAVKSFVTQSLVAATLGAITGLYVENFLTLRRRSGIVCATVSVDYHGTCGFTCIKIFPINTNTEARITKHLSRLRYDDDEDDSSHFRRRSVSLRRPIHFSARRDFECTYSIICSIVKNANSPEDDVLDMVKVISAKLVQQPNDKASLRLKILFNLYSLLDHPYARFQVYMKALSLAVTGMVTEYVIPSFKKIDSFLEEWSIDIKDQRELFLAIANVLRENKSLVKESLKFLTKYLTTFSKEDAQALGEAKEEAVRAVIEFVKAPNIFQCDLLDLPAVAQLEKDPKYGPVHQLLKIFLTQRLNAYREFQTANSECLQSYGLVDEDCVTKMRLLSLVHLASDEFGKIPYTSIKDTLQLKGEEVEPWIVKAITAKLIDCKMDQINQAVIIRQVASRKFGSDGVSPPRKMPPIILFSFWLLCITTCLPGRITVLADSDKSVLLRFKETVSDPGSILASWVNESEEYCSWFGVSCDSTSRVMALNISGSGSDKGSSKISRNRFTCADIGKFPLYGFGIRRVCAGKLGTLVGNLPSVIVGLTELRVLSLPFNSFNGEIPVGIWEMEKLEVLDLEGNLMSGSLPVQFTGLRSLRVMNLGFNRFSGEIPSSLQNLSKLEILNLGGNKLNGTVPGFVGRFRVVHLLLNWLEGSLPKDIGDNCGKLEHLDLSGNFLSGRIPESLGSCRGLKSLLLYMNTLEETIPSEFGNLGKLEVLDVSKNTLSGPLPAELGNCSSLSVLVLSNLYNVYEDISSVRGESDQPPGADLTSMTEDFNFYQGGIPEEITRLPKLKILWVPRATLEGRFPRDWGSCQSLEMVNLGQNFFKGEIPVGLSKCKNLRLLDLSSNMLTGELLKEMSVPCMSVFDVGGNSLSGLIPEFLSNTTTHCPPVVYFDGFSIESYNADPSSVYLSFFTEKAQVGASLTAVGGDGGPAVFHNFADNNFTGTLKSVPIAQERLGKNISYIFSGGGNQLYGQFPGNLFDSCDKLKAVYVNVSFNKLSGRIPEGLSNMCPSLKILDASLNQIFGTIPSSLGDLSSLVALNLSWNQLQGHLPGSLGKKMNALTFLSFANNNLTGQIPESFGQLHSLQVLDLSSNSLSGGIPHDFVNLKNLTVLLLNNNNLSGQIPTGFSTFAVFNVSSNNMSGPVPPTNGLTKCSSVVGNMYLQPCRVFSLTTPSSDPRGPMADSSTQDYASSPVENAPSQNSGRDGFNSLEIASIASASAIVSVLIALVILFFYTRKWHPKSKVMATTKREVTMFMDMGVAITFDNVVRATGNFNASNLIGNGGFGATYKAEISQEVIVAIKRLSIGRFQGVQQFHAEIKTLGRLRHPNLVTLIGYHASETEMFLVYNYLPGGNLEKFIQERSTRAVDWRNLHKIALDIARALAYLHDQCVPRVLHRDVKPSNILLDNDHNAYLSDFGLARLLGTSETHATTGVAGTFGYVAPEYAMTCRVSDKADVYSYGVVLLELLSDKKALDPSFVSYGNGFNIVQWGCMLLKQGRAKEFFTAGLWDAGPHDDLVEVLHLAVICTVDSLSTRPTMKQVVRRLKQLQPPC</sequence>
<keyword evidence="10" id="KW-0808">Transferase</keyword>
<evidence type="ECO:0000256" key="11">
    <source>
        <dbReference type="ARBA" id="ARBA00022692"/>
    </source>
</evidence>
<dbReference type="PROSITE" id="PS50250">
    <property type="entry name" value="PCI"/>
    <property type="match status" value="1"/>
</dbReference>
<dbReference type="SMART" id="SM00369">
    <property type="entry name" value="LRR_TYP"/>
    <property type="match status" value="8"/>
</dbReference>
<dbReference type="GO" id="GO:0009414">
    <property type="term" value="P:response to water deprivation"/>
    <property type="evidence" value="ECO:0007669"/>
    <property type="project" value="UniProtKB-ARBA"/>
</dbReference>
<evidence type="ECO:0000256" key="4">
    <source>
        <dbReference type="ARBA" id="ARBA00012513"/>
    </source>
</evidence>
<dbReference type="InterPro" id="IPR008271">
    <property type="entry name" value="Ser/Thr_kinase_AS"/>
</dbReference>
<keyword evidence="11 25" id="KW-0812">Transmembrane</keyword>
<evidence type="ECO:0000259" key="27">
    <source>
        <dbReference type="PROSITE" id="PS50250"/>
    </source>
</evidence>
<dbReference type="PROSITE" id="PS00108">
    <property type="entry name" value="PROTEIN_KINASE_ST"/>
    <property type="match status" value="1"/>
</dbReference>